<evidence type="ECO:0000256" key="5">
    <source>
        <dbReference type="ARBA" id="ARBA00022490"/>
    </source>
</evidence>
<dbReference type="SUPFAM" id="SSF51445">
    <property type="entry name" value="(Trans)glycosidases"/>
    <property type="match status" value="1"/>
</dbReference>
<evidence type="ECO:0000256" key="3">
    <source>
        <dbReference type="ARBA" id="ARBA00005684"/>
    </source>
</evidence>
<comment type="similarity">
    <text evidence="3">Belongs to the disproportionating enzyme family.</text>
</comment>
<evidence type="ECO:0000256" key="9">
    <source>
        <dbReference type="ARBA" id="ARBA00031423"/>
    </source>
</evidence>
<comment type="catalytic activity">
    <reaction evidence="1">
        <text>Transfers a segment of a (1-&gt;4)-alpha-D-glucan to a new position in an acceptor, which may be glucose or a (1-&gt;4)-alpha-D-glucan.</text>
        <dbReference type="EC" id="2.4.1.25"/>
    </reaction>
</comment>
<dbReference type="KEGG" id="gtt:GUITHDRAFT_101143"/>
<dbReference type="EnsemblProtists" id="EKX53442">
    <property type="protein sequence ID" value="EKX53442"/>
    <property type="gene ID" value="GUITHDRAFT_101143"/>
</dbReference>
<evidence type="ECO:0000256" key="7">
    <source>
        <dbReference type="ARBA" id="ARBA00022679"/>
    </source>
</evidence>
<evidence type="ECO:0000256" key="8">
    <source>
        <dbReference type="ARBA" id="ARBA00023277"/>
    </source>
</evidence>
<evidence type="ECO:0000313" key="13">
    <source>
        <dbReference type="EnsemblProtists" id="EKX53442"/>
    </source>
</evidence>
<gene>
    <name evidence="12" type="ORF">GUITHDRAFT_101143</name>
</gene>
<dbReference type="STRING" id="905079.L1JYJ8"/>
<dbReference type="PROSITE" id="PS51166">
    <property type="entry name" value="CBM20"/>
    <property type="match status" value="1"/>
</dbReference>
<dbReference type="GeneID" id="17310008"/>
<keyword evidence="6" id="KW-0328">Glycosyltransferase</keyword>
<dbReference type="PaxDb" id="55529-EKX53442"/>
<comment type="subcellular location">
    <subcellularLocation>
        <location evidence="2">Cytoplasm</location>
    </subcellularLocation>
</comment>
<keyword evidence="5" id="KW-0963">Cytoplasm</keyword>
<protein>
    <recommendedName>
        <fullName evidence="4">4-alpha-glucanotransferase</fullName>
        <ecNumber evidence="4">2.4.1.25</ecNumber>
    </recommendedName>
    <alternativeName>
        <fullName evidence="9">Amylomaltase</fullName>
    </alternativeName>
    <alternativeName>
        <fullName evidence="10">Disproportionating enzyme</fullName>
    </alternativeName>
</protein>
<dbReference type="Gene3D" id="2.60.40.10">
    <property type="entry name" value="Immunoglobulins"/>
    <property type="match status" value="1"/>
</dbReference>
<keyword evidence="7" id="KW-0808">Transferase</keyword>
<dbReference type="GO" id="GO:0005737">
    <property type="term" value="C:cytoplasm"/>
    <property type="evidence" value="ECO:0007669"/>
    <property type="project" value="UniProtKB-SubCell"/>
</dbReference>
<keyword evidence="14" id="KW-1185">Reference proteome</keyword>
<accession>L1JYJ8</accession>
<proteinExistence type="inferred from homology"/>
<dbReference type="EC" id="2.4.1.25" evidence="4"/>
<evidence type="ECO:0000256" key="4">
    <source>
        <dbReference type="ARBA" id="ARBA00012560"/>
    </source>
</evidence>
<sequence>MPNPVLIATWSLLEWNAADLSQAWKIFIQSPQPLRLKGGFAVTPASPLPISEKSTAKAAIDGKVTLVFSIGYGLDNGVMVVSGPSDILGRGDANRAPKMQRKGGEQWELTLEVPLDKDVLVYNYIAMSNTHRYEARICERSISLSGLKPGTKVHLQDSFRSPKVATLATSCFAKAIFGRGNAEQYTKTENKVVSPSEIMWDAVADDEASVRFVVFAPRLEAGHSVWVSGSVEALGKWSTSSYLPMAHVGSHVYVGQVKVKKSELPVEFKYVVLDSNGQVVCKEKGDNRKVASNSDTRFVVSDSTFNYPTAVYRSAGVAIPVSGIKTSDSMGIGEFLDLMKVVDWAVGRNHVHFSASSSFALHPSYIRPAAVCEYYNKRFGVDASGCENWAKGLVDQLNKNWRIDHPKVMDEKRKLMDAIFDKVGIDVIMKDPELQKWAEASSSWLKTYAAFKVQLAKERTFNNKWWDCTTWRVHADEADSMTREQSLDYPTVARVYFIQYHLHHQLKEASRYAELNGIALKGDIPIGVTRCSSDVWAEPNLFKLDRNAGAPGYPEQNWGFPPYNWDEMHRDGCKWWRRRLQHMEQYFHAYRIDHVLGFFRMWEIPKHGGGGQYVPQGGLREWGLKNLRAIQTASNMMICGEDLGNVPPEGWYNFFIGKGECPGGPPDWDYIDMWENLRSQNCKNDIINRPGQV</sequence>
<dbReference type="InterPro" id="IPR002044">
    <property type="entry name" value="CBM20"/>
</dbReference>
<dbReference type="EMBL" id="JH992970">
    <property type="protein sequence ID" value="EKX53442.1"/>
    <property type="molecule type" value="Genomic_DNA"/>
</dbReference>
<dbReference type="GO" id="GO:0005975">
    <property type="term" value="P:carbohydrate metabolic process"/>
    <property type="evidence" value="ECO:0007669"/>
    <property type="project" value="InterPro"/>
</dbReference>
<dbReference type="InterPro" id="IPR013783">
    <property type="entry name" value="Ig-like_fold"/>
</dbReference>
<evidence type="ECO:0000259" key="11">
    <source>
        <dbReference type="PROSITE" id="PS51166"/>
    </source>
</evidence>
<dbReference type="HOGENOM" id="CLU_014132_0_0_1"/>
<reference evidence="12 14" key="1">
    <citation type="journal article" date="2012" name="Nature">
        <title>Algal genomes reveal evolutionary mosaicism and the fate of nucleomorphs.</title>
        <authorList>
            <consortium name="DOE Joint Genome Institute"/>
            <person name="Curtis B.A."/>
            <person name="Tanifuji G."/>
            <person name="Burki F."/>
            <person name="Gruber A."/>
            <person name="Irimia M."/>
            <person name="Maruyama S."/>
            <person name="Arias M.C."/>
            <person name="Ball S.G."/>
            <person name="Gile G.H."/>
            <person name="Hirakawa Y."/>
            <person name="Hopkins J.F."/>
            <person name="Kuo A."/>
            <person name="Rensing S.A."/>
            <person name="Schmutz J."/>
            <person name="Symeonidi A."/>
            <person name="Elias M."/>
            <person name="Eveleigh R.J."/>
            <person name="Herman E.K."/>
            <person name="Klute M.J."/>
            <person name="Nakayama T."/>
            <person name="Obornik M."/>
            <person name="Reyes-Prieto A."/>
            <person name="Armbrust E.V."/>
            <person name="Aves S.J."/>
            <person name="Beiko R.G."/>
            <person name="Coutinho P."/>
            <person name="Dacks J.B."/>
            <person name="Durnford D.G."/>
            <person name="Fast N.M."/>
            <person name="Green B.R."/>
            <person name="Grisdale C.J."/>
            <person name="Hempel F."/>
            <person name="Henrissat B."/>
            <person name="Hoppner M.P."/>
            <person name="Ishida K."/>
            <person name="Kim E."/>
            <person name="Koreny L."/>
            <person name="Kroth P.G."/>
            <person name="Liu Y."/>
            <person name="Malik S.B."/>
            <person name="Maier U.G."/>
            <person name="McRose D."/>
            <person name="Mock T."/>
            <person name="Neilson J.A."/>
            <person name="Onodera N.T."/>
            <person name="Poole A.M."/>
            <person name="Pritham E.J."/>
            <person name="Richards T.A."/>
            <person name="Rocap G."/>
            <person name="Roy S.W."/>
            <person name="Sarai C."/>
            <person name="Schaack S."/>
            <person name="Shirato S."/>
            <person name="Slamovits C.H."/>
            <person name="Spencer D.F."/>
            <person name="Suzuki S."/>
            <person name="Worden A.Z."/>
            <person name="Zauner S."/>
            <person name="Barry K."/>
            <person name="Bell C."/>
            <person name="Bharti A.K."/>
            <person name="Crow J.A."/>
            <person name="Grimwood J."/>
            <person name="Kramer R."/>
            <person name="Lindquist E."/>
            <person name="Lucas S."/>
            <person name="Salamov A."/>
            <person name="McFadden G.I."/>
            <person name="Lane C.E."/>
            <person name="Keeling P.J."/>
            <person name="Gray M.W."/>
            <person name="Grigoriev I.V."/>
            <person name="Archibald J.M."/>
        </authorList>
    </citation>
    <scope>NUCLEOTIDE SEQUENCE</scope>
    <source>
        <strain evidence="12 14">CCMP2712</strain>
    </source>
</reference>
<evidence type="ECO:0000313" key="12">
    <source>
        <dbReference type="EMBL" id="EKX53442.1"/>
    </source>
</evidence>
<evidence type="ECO:0000256" key="6">
    <source>
        <dbReference type="ARBA" id="ARBA00022676"/>
    </source>
</evidence>
<dbReference type="SMART" id="SM01065">
    <property type="entry name" value="CBM_2"/>
    <property type="match status" value="1"/>
</dbReference>
<dbReference type="Gene3D" id="3.20.20.80">
    <property type="entry name" value="Glycosidases"/>
    <property type="match status" value="1"/>
</dbReference>
<organism evidence="12">
    <name type="scientific">Guillardia theta (strain CCMP2712)</name>
    <name type="common">Cryptophyte</name>
    <dbReference type="NCBI Taxonomy" id="905079"/>
    <lineage>
        <taxon>Eukaryota</taxon>
        <taxon>Cryptophyceae</taxon>
        <taxon>Pyrenomonadales</taxon>
        <taxon>Geminigeraceae</taxon>
        <taxon>Guillardia</taxon>
    </lineage>
</organism>
<feature type="domain" description="CBM20" evidence="11">
    <location>
        <begin position="202"/>
        <end position="307"/>
    </location>
</feature>
<dbReference type="PANTHER" id="PTHR32518">
    <property type="match status" value="1"/>
</dbReference>
<dbReference type="InterPro" id="IPR003385">
    <property type="entry name" value="Glyco_hydro_77"/>
</dbReference>
<evidence type="ECO:0000256" key="1">
    <source>
        <dbReference type="ARBA" id="ARBA00000439"/>
    </source>
</evidence>
<evidence type="ECO:0000313" key="14">
    <source>
        <dbReference type="Proteomes" id="UP000011087"/>
    </source>
</evidence>
<name>L1JYJ8_GUITC</name>
<dbReference type="SUPFAM" id="SSF49452">
    <property type="entry name" value="Starch-binding domain-like"/>
    <property type="match status" value="2"/>
</dbReference>
<reference evidence="13" key="3">
    <citation type="submission" date="2015-06" db="UniProtKB">
        <authorList>
            <consortium name="EnsemblProtists"/>
        </authorList>
    </citation>
    <scope>IDENTIFICATION</scope>
</reference>
<evidence type="ECO:0000256" key="10">
    <source>
        <dbReference type="ARBA" id="ARBA00031501"/>
    </source>
</evidence>
<dbReference type="Pfam" id="PF00686">
    <property type="entry name" value="CBM_20"/>
    <property type="match status" value="1"/>
</dbReference>
<dbReference type="GO" id="GO:0004134">
    <property type="term" value="F:4-alpha-glucanotransferase activity"/>
    <property type="evidence" value="ECO:0007669"/>
    <property type="project" value="UniProtKB-EC"/>
</dbReference>
<dbReference type="RefSeq" id="XP_005840422.1">
    <property type="nucleotide sequence ID" value="XM_005840365.1"/>
</dbReference>
<dbReference type="Pfam" id="PF02446">
    <property type="entry name" value="Glyco_hydro_77"/>
    <property type="match status" value="1"/>
</dbReference>
<dbReference type="OrthoDB" id="6123450at2759"/>
<dbReference type="OMA" id="CENEGWL"/>
<dbReference type="eggNOG" id="ENOG502QU40">
    <property type="taxonomic scope" value="Eukaryota"/>
</dbReference>
<reference evidence="14" key="2">
    <citation type="submission" date="2012-11" db="EMBL/GenBank/DDBJ databases">
        <authorList>
            <person name="Kuo A."/>
            <person name="Curtis B.A."/>
            <person name="Tanifuji G."/>
            <person name="Burki F."/>
            <person name="Gruber A."/>
            <person name="Irimia M."/>
            <person name="Maruyama S."/>
            <person name="Arias M.C."/>
            <person name="Ball S.G."/>
            <person name="Gile G.H."/>
            <person name="Hirakawa Y."/>
            <person name="Hopkins J.F."/>
            <person name="Rensing S.A."/>
            <person name="Schmutz J."/>
            <person name="Symeonidi A."/>
            <person name="Elias M."/>
            <person name="Eveleigh R.J."/>
            <person name="Herman E.K."/>
            <person name="Klute M.J."/>
            <person name="Nakayama T."/>
            <person name="Obornik M."/>
            <person name="Reyes-Prieto A."/>
            <person name="Armbrust E.V."/>
            <person name="Aves S.J."/>
            <person name="Beiko R.G."/>
            <person name="Coutinho P."/>
            <person name="Dacks J.B."/>
            <person name="Durnford D.G."/>
            <person name="Fast N.M."/>
            <person name="Green B.R."/>
            <person name="Grisdale C."/>
            <person name="Hempe F."/>
            <person name="Henrissat B."/>
            <person name="Hoppner M.P."/>
            <person name="Ishida K.-I."/>
            <person name="Kim E."/>
            <person name="Koreny L."/>
            <person name="Kroth P.G."/>
            <person name="Liu Y."/>
            <person name="Malik S.-B."/>
            <person name="Maier U.G."/>
            <person name="McRose D."/>
            <person name="Mock T."/>
            <person name="Neilson J.A."/>
            <person name="Onodera N.T."/>
            <person name="Poole A.M."/>
            <person name="Pritham E.J."/>
            <person name="Richards T.A."/>
            <person name="Rocap G."/>
            <person name="Roy S.W."/>
            <person name="Sarai C."/>
            <person name="Schaack S."/>
            <person name="Shirato S."/>
            <person name="Slamovits C.H."/>
            <person name="Spencer D.F."/>
            <person name="Suzuki S."/>
            <person name="Worden A.Z."/>
            <person name="Zauner S."/>
            <person name="Barry K."/>
            <person name="Bell C."/>
            <person name="Bharti A.K."/>
            <person name="Crow J.A."/>
            <person name="Grimwood J."/>
            <person name="Kramer R."/>
            <person name="Lindquist E."/>
            <person name="Lucas S."/>
            <person name="Salamov A."/>
            <person name="McFadden G.I."/>
            <person name="Lane C.E."/>
            <person name="Keeling P.J."/>
            <person name="Gray M.W."/>
            <person name="Grigoriev I.V."/>
            <person name="Archibald J.M."/>
        </authorList>
    </citation>
    <scope>NUCLEOTIDE SEQUENCE</scope>
    <source>
        <strain evidence="14">CCMP2712</strain>
    </source>
</reference>
<keyword evidence="8" id="KW-0119">Carbohydrate metabolism</keyword>
<dbReference type="InterPro" id="IPR017853">
    <property type="entry name" value="GH"/>
</dbReference>
<dbReference type="PANTHER" id="PTHR32518:SF3">
    <property type="entry name" value="4-ALPHA-GLUCANOTRANSFERASE"/>
    <property type="match status" value="1"/>
</dbReference>
<evidence type="ECO:0000256" key="2">
    <source>
        <dbReference type="ARBA" id="ARBA00004496"/>
    </source>
</evidence>
<dbReference type="Proteomes" id="UP000011087">
    <property type="component" value="Unassembled WGS sequence"/>
</dbReference>
<dbReference type="AlphaFoldDB" id="L1JYJ8"/>
<dbReference type="GO" id="GO:2001070">
    <property type="term" value="F:starch binding"/>
    <property type="evidence" value="ECO:0007669"/>
    <property type="project" value="InterPro"/>
</dbReference>
<dbReference type="InterPro" id="IPR013784">
    <property type="entry name" value="Carb-bd-like_fold"/>
</dbReference>